<evidence type="ECO:0000313" key="1">
    <source>
        <dbReference type="EMBL" id="PZC70627.1"/>
    </source>
</evidence>
<evidence type="ECO:0000313" key="2">
    <source>
        <dbReference type="Proteomes" id="UP000249218"/>
    </source>
</evidence>
<dbReference type="AlphaFoldDB" id="A0A2W1BB97"/>
<sequence length="105" mass="12188">MVGYNELRVRRELALISYLVKVLRGVIHNPDILEQVGMCVPDRYVWRRRRPPLLAVPRGRTNLLGEAPLTRALRTMNLIANEIDLFCCSLSEFERTTVFIISYKT</sequence>
<dbReference type="Proteomes" id="UP000249218">
    <property type="component" value="Unassembled WGS sequence"/>
</dbReference>
<accession>A0A2W1BB97</accession>
<dbReference type="EMBL" id="KZ150515">
    <property type="protein sequence ID" value="PZC70627.1"/>
    <property type="molecule type" value="Genomic_DNA"/>
</dbReference>
<reference evidence="1 2" key="1">
    <citation type="journal article" date="2017" name="BMC Biol.">
        <title>Genomic innovations, transcriptional plasticity and gene loss underlying the evolution and divergence of two highly polyphagous and invasive Helicoverpa pest species.</title>
        <authorList>
            <person name="Pearce S.L."/>
            <person name="Clarke D.F."/>
            <person name="East P.D."/>
            <person name="Elfekih S."/>
            <person name="Gordon K.H."/>
            <person name="Jermiin L.S."/>
            <person name="McGaughran A."/>
            <person name="Oakeshott J.G."/>
            <person name="Papanikolaou A."/>
            <person name="Perera O.P."/>
            <person name="Rane R.V."/>
            <person name="Richards S."/>
            <person name="Tay W.T."/>
            <person name="Walsh T.K."/>
            <person name="Anderson A."/>
            <person name="Anderson C.J."/>
            <person name="Asgari S."/>
            <person name="Board P.G."/>
            <person name="Bretschneider A."/>
            <person name="Campbell P.M."/>
            <person name="Chertemps T."/>
            <person name="Christeller J.T."/>
            <person name="Coppin C.W."/>
            <person name="Downes S.J."/>
            <person name="Duan G."/>
            <person name="Farnsworth C.A."/>
            <person name="Good R.T."/>
            <person name="Han L.B."/>
            <person name="Han Y.C."/>
            <person name="Hatje K."/>
            <person name="Horne I."/>
            <person name="Huang Y.P."/>
            <person name="Hughes D.S."/>
            <person name="Jacquin-Joly E."/>
            <person name="James W."/>
            <person name="Jhangiani S."/>
            <person name="Kollmar M."/>
            <person name="Kuwar S.S."/>
            <person name="Li S."/>
            <person name="Liu N.Y."/>
            <person name="Maibeche M.T."/>
            <person name="Miller J.R."/>
            <person name="Montagne N."/>
            <person name="Perry T."/>
            <person name="Qu J."/>
            <person name="Song S.V."/>
            <person name="Sutton G.G."/>
            <person name="Vogel H."/>
            <person name="Walenz B.P."/>
            <person name="Xu W."/>
            <person name="Zhang H.J."/>
            <person name="Zou Z."/>
            <person name="Batterham P."/>
            <person name="Edwards O.R."/>
            <person name="Feyereisen R."/>
            <person name="Gibbs R.A."/>
            <person name="Heckel D.G."/>
            <person name="McGrath A."/>
            <person name="Robin C."/>
            <person name="Scherer S.E."/>
            <person name="Worley K.C."/>
            <person name="Wu Y.D."/>
        </authorList>
    </citation>
    <scope>NUCLEOTIDE SEQUENCE [LARGE SCALE GENOMIC DNA]</scope>
    <source>
        <strain evidence="1">Harm_GR_Male_#8</strain>
        <tissue evidence="1">Whole organism</tissue>
    </source>
</reference>
<gene>
    <name evidence="1" type="primary">HaOG215395</name>
    <name evidence="1" type="ORF">B5X24_HaOG215395</name>
</gene>
<name>A0A2W1BB97_HELAM</name>
<proteinExistence type="predicted"/>
<organism evidence="1 2">
    <name type="scientific">Helicoverpa armigera</name>
    <name type="common">Cotton bollworm</name>
    <name type="synonym">Heliothis armigera</name>
    <dbReference type="NCBI Taxonomy" id="29058"/>
    <lineage>
        <taxon>Eukaryota</taxon>
        <taxon>Metazoa</taxon>
        <taxon>Ecdysozoa</taxon>
        <taxon>Arthropoda</taxon>
        <taxon>Hexapoda</taxon>
        <taxon>Insecta</taxon>
        <taxon>Pterygota</taxon>
        <taxon>Neoptera</taxon>
        <taxon>Endopterygota</taxon>
        <taxon>Lepidoptera</taxon>
        <taxon>Glossata</taxon>
        <taxon>Ditrysia</taxon>
        <taxon>Noctuoidea</taxon>
        <taxon>Noctuidae</taxon>
        <taxon>Heliothinae</taxon>
        <taxon>Helicoverpa</taxon>
    </lineage>
</organism>
<protein>
    <submittedName>
        <fullName evidence="1">Uncharacterized protein</fullName>
    </submittedName>
</protein>
<keyword evidence="2" id="KW-1185">Reference proteome</keyword>